<evidence type="ECO:0000313" key="7">
    <source>
        <dbReference type="EMBL" id="KAH0569747.1"/>
    </source>
</evidence>
<dbReference type="EMBL" id="KI546103">
    <property type="protein sequence ID" value="EST44878.1"/>
    <property type="molecule type" value="Genomic_DNA"/>
</dbReference>
<dbReference type="AlphaFoldDB" id="V6LKJ8"/>
<dbReference type="Pfam" id="PF02535">
    <property type="entry name" value="Zip"/>
    <property type="match status" value="1"/>
</dbReference>
<feature type="transmembrane region" description="Helical" evidence="5">
    <location>
        <begin position="74"/>
        <end position="94"/>
    </location>
</feature>
<dbReference type="PANTHER" id="PTHR11040">
    <property type="entry name" value="ZINC/IRON TRANSPORTER"/>
    <property type="match status" value="1"/>
</dbReference>
<evidence type="ECO:0000256" key="5">
    <source>
        <dbReference type="SAM" id="Phobius"/>
    </source>
</evidence>
<evidence type="ECO:0000256" key="4">
    <source>
        <dbReference type="ARBA" id="ARBA00023136"/>
    </source>
</evidence>
<dbReference type="Proteomes" id="UP000018208">
    <property type="component" value="Unassembled WGS sequence"/>
</dbReference>
<dbReference type="GO" id="GO:0005385">
    <property type="term" value="F:zinc ion transmembrane transporter activity"/>
    <property type="evidence" value="ECO:0007669"/>
    <property type="project" value="TreeGrafter"/>
</dbReference>
<dbReference type="EMBL" id="AUWU02000009">
    <property type="protein sequence ID" value="KAH0569747.1"/>
    <property type="molecule type" value="Genomic_DNA"/>
</dbReference>
<evidence type="ECO:0000313" key="8">
    <source>
        <dbReference type="Proteomes" id="UP000018208"/>
    </source>
</evidence>
<protein>
    <submittedName>
        <fullName evidence="6">ZIP Zinc transporter family protein</fullName>
    </submittedName>
</protein>
<feature type="transmembrane region" description="Helical" evidence="5">
    <location>
        <begin position="44"/>
        <end position="62"/>
    </location>
</feature>
<dbReference type="VEuPathDB" id="GiardiaDB:SS50377_28706"/>
<keyword evidence="8" id="KW-1185">Reference proteome</keyword>
<dbReference type="GO" id="GO:0016020">
    <property type="term" value="C:membrane"/>
    <property type="evidence" value="ECO:0007669"/>
    <property type="project" value="UniProtKB-SubCell"/>
</dbReference>
<keyword evidence="4 5" id="KW-0472">Membrane</keyword>
<dbReference type="InterPro" id="IPR003689">
    <property type="entry name" value="ZIP"/>
</dbReference>
<feature type="transmembrane region" description="Helical" evidence="5">
    <location>
        <begin position="261"/>
        <end position="279"/>
    </location>
</feature>
<feature type="transmembrane region" description="Helical" evidence="5">
    <location>
        <begin position="291"/>
        <end position="312"/>
    </location>
</feature>
<evidence type="ECO:0000256" key="1">
    <source>
        <dbReference type="ARBA" id="ARBA00004141"/>
    </source>
</evidence>
<keyword evidence="2 5" id="KW-0812">Transmembrane</keyword>
<evidence type="ECO:0000256" key="2">
    <source>
        <dbReference type="ARBA" id="ARBA00022692"/>
    </source>
</evidence>
<name>V6LKJ8_9EUKA</name>
<evidence type="ECO:0000256" key="3">
    <source>
        <dbReference type="ARBA" id="ARBA00022989"/>
    </source>
</evidence>
<dbReference type="PANTHER" id="PTHR11040:SF44">
    <property type="entry name" value="PROTEIN ZNTC-RELATED"/>
    <property type="match status" value="1"/>
</dbReference>
<organism evidence="6">
    <name type="scientific">Spironucleus salmonicida</name>
    <dbReference type="NCBI Taxonomy" id="348837"/>
    <lineage>
        <taxon>Eukaryota</taxon>
        <taxon>Metamonada</taxon>
        <taxon>Diplomonadida</taxon>
        <taxon>Hexamitidae</taxon>
        <taxon>Hexamitinae</taxon>
        <taxon>Spironucleus</taxon>
    </lineage>
</organism>
<feature type="transmembrane region" description="Helical" evidence="5">
    <location>
        <begin position="6"/>
        <end position="32"/>
    </location>
</feature>
<feature type="transmembrane region" description="Helical" evidence="5">
    <location>
        <begin position="218"/>
        <end position="241"/>
    </location>
</feature>
<accession>V6LKJ8</accession>
<proteinExistence type="predicted"/>
<comment type="subcellular location">
    <subcellularLocation>
        <location evidence="1">Membrane</location>
        <topology evidence="1">Multi-pass membrane protein</topology>
    </subcellularLocation>
</comment>
<reference evidence="6 7" key="1">
    <citation type="journal article" date="2014" name="PLoS Genet.">
        <title>The Genome of Spironucleus salmonicida Highlights a Fish Pathogen Adapted to Fluctuating Environments.</title>
        <authorList>
            <person name="Xu F."/>
            <person name="Jerlstrom-Hultqvist J."/>
            <person name="Einarsson E."/>
            <person name="Astvaldsson A."/>
            <person name="Svard S.G."/>
            <person name="Andersson J.O."/>
        </authorList>
    </citation>
    <scope>NUCLEOTIDE SEQUENCE</scope>
    <source>
        <strain evidence="7">ATCC 50377</strain>
    </source>
</reference>
<gene>
    <name evidence="6" type="ORF">SS50377_15218</name>
    <name evidence="7" type="ORF">SS50377_28706</name>
</gene>
<evidence type="ECO:0000313" key="6">
    <source>
        <dbReference type="EMBL" id="EST44878.1"/>
    </source>
</evidence>
<reference evidence="7" key="2">
    <citation type="submission" date="2020-12" db="EMBL/GenBank/DDBJ databases">
        <title>New Spironucleus salmonicida genome in near-complete chromosomes.</title>
        <authorList>
            <person name="Xu F."/>
            <person name="Kurt Z."/>
            <person name="Jimenez-Gonzalez A."/>
            <person name="Astvaldsson A."/>
            <person name="Andersson J.O."/>
            <person name="Svard S.G."/>
        </authorList>
    </citation>
    <scope>NUCLEOTIDE SEQUENCE</scope>
    <source>
        <strain evidence="7">ATCC 50377</strain>
    </source>
</reference>
<sequence length="313" mass="32680">MPLSTSIIIFQPIAALALLVIAALGGLLPYCVQRMAKAGTASTMMNCVSGGLLAGVALLHIIPEAGETLNALCGGFPTSAVLMFLGILLMVVVVQAGHGHSHGDDHEHVADHIHDNETHEIQDCASQGQNSEPGSQTALNGDEAALLPPIDAPAPTSLKILMLSLLIHDIAEGVVLGLQTDLRRALCLGLAIGLHKWCDVSCQVVAGLRAGLSRRINFYFSLPLILATPLAQLLAFVLLLATRVDAENAVFGAVKDCFMSFAGGTFLAIVLVEILGAELRGAPRRVALKSLFVVAGFFVVSLSSVLEAVSGVE</sequence>
<keyword evidence="3 5" id="KW-1133">Transmembrane helix</keyword>
<dbReference type="OrthoDB" id="448280at2759"/>